<dbReference type="eggNOG" id="arCOG01673">
    <property type="taxonomic scope" value="Archaea"/>
</dbReference>
<keyword evidence="4" id="KW-0812">Transmembrane</keyword>
<gene>
    <name evidence="5" type="ordered locus">Ahos_0170</name>
</gene>
<name>F4B4H3_ACIHW</name>
<reference key="2">
    <citation type="journal article" date="2011" name="Extremophiles">
        <title>Genomic analyses of Acidianus hospitalis W1 a host for studying crenarchaeal virus and plasmid life cycles.</title>
        <authorList>
            <person name="You X.Y."/>
            <person name="Liu C."/>
            <person name="Wang S.Y."/>
            <person name="Jiang C.Y."/>
            <person name="Shah S.A."/>
            <person name="Prangishvili D."/>
            <person name="Liu S.J."/>
            <person name="Garrett R.A."/>
        </authorList>
    </citation>
    <scope>NUCLEOTIDE SEQUENCE</scope>
    <source>
        <strain>W1</strain>
    </source>
</reference>
<dbReference type="GO" id="GO:1904680">
    <property type="term" value="F:peptide transmembrane transporter activity"/>
    <property type="evidence" value="ECO:0007669"/>
    <property type="project" value="TreeGrafter"/>
</dbReference>
<evidence type="ECO:0000256" key="2">
    <source>
        <dbReference type="ARBA" id="ARBA00022448"/>
    </source>
</evidence>
<dbReference type="PANTHER" id="PTHR30290:SF9">
    <property type="entry name" value="OLIGOPEPTIDE-BINDING PROTEIN APPA"/>
    <property type="match status" value="1"/>
</dbReference>
<dbReference type="InterPro" id="IPR039424">
    <property type="entry name" value="SBP_5"/>
</dbReference>
<accession>F4B4H3</accession>
<dbReference type="Gene3D" id="3.10.105.10">
    <property type="entry name" value="Dipeptide-binding Protein, Domain 3"/>
    <property type="match status" value="1"/>
</dbReference>
<dbReference type="Proteomes" id="UP000008458">
    <property type="component" value="Chromosome"/>
</dbReference>
<evidence type="ECO:0000256" key="4">
    <source>
        <dbReference type="SAM" id="Phobius"/>
    </source>
</evidence>
<evidence type="ECO:0000313" key="6">
    <source>
        <dbReference type="Proteomes" id="UP000008458"/>
    </source>
</evidence>
<reference evidence="5 6" key="1">
    <citation type="journal article" date="2011" name="Extremophiles">
        <title>Genomic analysis of Acidianus hospitalis W1 a host for studying crenarchaeal virus and plasmid life cycles.</title>
        <authorList>
            <person name="You X.Y."/>
            <person name="Liu C."/>
            <person name="Wang S.Y."/>
            <person name="Jiang C.Y."/>
            <person name="Shah S.A."/>
            <person name="Prangishvili D."/>
            <person name="She Q."/>
            <person name="Liu S.J."/>
            <person name="Garrett R.A."/>
        </authorList>
    </citation>
    <scope>NUCLEOTIDE SEQUENCE [LARGE SCALE GENOMIC DNA]</scope>
    <source>
        <strain evidence="5 6">W1</strain>
    </source>
</reference>
<keyword evidence="3" id="KW-0732">Signal</keyword>
<dbReference type="AlphaFoldDB" id="F4B4H3"/>
<dbReference type="STRING" id="933801.Ahos_0170"/>
<dbReference type="KEGG" id="aho:Ahos_0170"/>
<dbReference type="PANTHER" id="PTHR30290">
    <property type="entry name" value="PERIPLASMIC BINDING COMPONENT OF ABC TRANSPORTER"/>
    <property type="match status" value="1"/>
</dbReference>
<keyword evidence="4" id="KW-1133">Transmembrane helix</keyword>
<keyword evidence="2" id="KW-0813">Transport</keyword>
<dbReference type="EMBL" id="CP002535">
    <property type="protein sequence ID" value="AEE93062.1"/>
    <property type="molecule type" value="Genomic_DNA"/>
</dbReference>
<dbReference type="Gene3D" id="3.40.190.10">
    <property type="entry name" value="Periplasmic binding protein-like II"/>
    <property type="match status" value="1"/>
</dbReference>
<organism evidence="5 6">
    <name type="scientific">Acidianus hospitalis (strain W1)</name>
    <dbReference type="NCBI Taxonomy" id="933801"/>
    <lineage>
        <taxon>Archaea</taxon>
        <taxon>Thermoproteota</taxon>
        <taxon>Thermoprotei</taxon>
        <taxon>Sulfolobales</taxon>
        <taxon>Sulfolobaceae</taxon>
        <taxon>Acidianus</taxon>
    </lineage>
</organism>
<dbReference type="SUPFAM" id="SSF53850">
    <property type="entry name" value="Periplasmic binding protein-like II"/>
    <property type="match status" value="2"/>
</dbReference>
<feature type="transmembrane region" description="Helical" evidence="4">
    <location>
        <begin position="725"/>
        <end position="747"/>
    </location>
</feature>
<dbReference type="HOGENOM" id="CLU_370735_0_0_2"/>
<evidence type="ECO:0000313" key="5">
    <source>
        <dbReference type="EMBL" id="AEE93062.1"/>
    </source>
</evidence>
<proteinExistence type="inferred from homology"/>
<protein>
    <submittedName>
        <fullName evidence="5">ABC-type dipeptide transport system periplasmic component-like protein</fullName>
    </submittedName>
</protein>
<evidence type="ECO:0000256" key="3">
    <source>
        <dbReference type="ARBA" id="ARBA00022729"/>
    </source>
</evidence>
<comment type="similarity">
    <text evidence="1">Belongs to the bacterial solute-binding protein 5 family.</text>
</comment>
<evidence type="ECO:0000256" key="1">
    <source>
        <dbReference type="ARBA" id="ARBA00005695"/>
    </source>
</evidence>
<keyword evidence="4" id="KW-0472">Membrane</keyword>
<keyword evidence="6" id="KW-1185">Reference proteome</keyword>
<sequence length="750" mass="83906">MEAALPLLSLATPVSVIPNFNTPILKPCQARYTQPWVGKITFVYTYTSPTAEFEALIQGKVDTAGISEKSEYTCASCKYKNCVYVGIAPVRSFGQIVFSFNSSYITSYRCFRYAVSSLICPTNITDYVWCDGLLGQDIPYFVSPKVYAPWFNPEVVTWYEEHESYNITRAVICLSKVPGVTHVNCKWYYHGKPLVLTFLYCEDSPCQQRLAQYLKSQFALINITLCTEATTFATQIGAATTPPFVFNMTTFGWINLCPAVSSWFVIYTTPCDTGGFYNATITNLIHEADSAPTVAEDINLTKQAELDLQYCLPYIIINWANAVQGVWLPGWANYLYLCKGTQNIAIQYCYVHPVNETLTGDFIVSNLCSSLMRHLNLYSSASFYAYQIFGQLYESPAEYPFDNLTDINPADLVPLLASKWCIQKPVTETLPNGKELVNGTVLTVYFVKNATFINGYPVTACDYNFTIWYLDIPGMLGTNTFCGLTINYTYLKCHGEINGDYFGTITCLVYSQVVCPYEIKIYLNDTESVVPVDDILTDPVLYEYQCYNHIKPCNIYNCKFTPLISYGPYIWDGSSASFTNKCFTIIYNPHYFRICPLIFLNTTKEGTPYTYTATFYCYTWCSSNDSLVPHPVVGSATAWLVALDVPGVKYGPYTTPIPMTMKAPGVYTVTFNTTGLPAGVYEIVAKVTWGNGKEEFDYGSLNITPVPVTTTVPPTTTTHVSTTPVALYIGIGIVIIVIIAAIAFVIIRRR</sequence>
<dbReference type="GO" id="GO:0015833">
    <property type="term" value="P:peptide transport"/>
    <property type="evidence" value="ECO:0007669"/>
    <property type="project" value="TreeGrafter"/>
</dbReference>